<sequence length="96" mass="10997">KHRPANNNRQLLKFRNLLLRNLSSDRLSVYSFSTHQVIKTKMEATSSGVFESEHEAVSPCSRDGDNKLGAQLSTLYYFMFVFSLFGNGLVLFIIHR</sequence>
<dbReference type="Proteomes" id="UP001482620">
    <property type="component" value="Unassembled WGS sequence"/>
</dbReference>
<evidence type="ECO:0000313" key="2">
    <source>
        <dbReference type="EMBL" id="MEQ2233710.1"/>
    </source>
</evidence>
<evidence type="ECO:0000256" key="1">
    <source>
        <dbReference type="SAM" id="Phobius"/>
    </source>
</evidence>
<evidence type="ECO:0000313" key="3">
    <source>
        <dbReference type="Proteomes" id="UP001482620"/>
    </source>
</evidence>
<reference evidence="2 3" key="1">
    <citation type="submission" date="2021-06" db="EMBL/GenBank/DDBJ databases">
        <authorList>
            <person name="Palmer J.M."/>
        </authorList>
    </citation>
    <scope>NUCLEOTIDE SEQUENCE [LARGE SCALE GENOMIC DNA]</scope>
    <source>
        <strain evidence="3">if_2019</strain>
        <tissue evidence="2">Muscle</tissue>
    </source>
</reference>
<gene>
    <name evidence="2" type="ORF">ILYODFUR_024551</name>
</gene>
<name>A0ABV0TLE5_9TELE</name>
<dbReference type="Gene3D" id="6.20.400.20">
    <property type="match status" value="1"/>
</dbReference>
<accession>A0ABV0TLE5</accession>
<feature type="transmembrane region" description="Helical" evidence="1">
    <location>
        <begin position="75"/>
        <end position="94"/>
    </location>
</feature>
<keyword evidence="1" id="KW-0472">Membrane</keyword>
<comment type="caution">
    <text evidence="2">The sequence shown here is derived from an EMBL/GenBank/DDBJ whole genome shotgun (WGS) entry which is preliminary data.</text>
</comment>
<protein>
    <submittedName>
        <fullName evidence="2">Uncharacterized protein</fullName>
    </submittedName>
</protein>
<keyword evidence="3" id="KW-1185">Reference proteome</keyword>
<dbReference type="EMBL" id="JAHRIQ010037672">
    <property type="protein sequence ID" value="MEQ2233710.1"/>
    <property type="molecule type" value="Genomic_DNA"/>
</dbReference>
<keyword evidence="1" id="KW-0812">Transmembrane</keyword>
<proteinExistence type="predicted"/>
<keyword evidence="1" id="KW-1133">Transmembrane helix</keyword>
<organism evidence="2 3">
    <name type="scientific">Ilyodon furcidens</name>
    <name type="common">goldbreast splitfin</name>
    <dbReference type="NCBI Taxonomy" id="33524"/>
    <lineage>
        <taxon>Eukaryota</taxon>
        <taxon>Metazoa</taxon>
        <taxon>Chordata</taxon>
        <taxon>Craniata</taxon>
        <taxon>Vertebrata</taxon>
        <taxon>Euteleostomi</taxon>
        <taxon>Actinopterygii</taxon>
        <taxon>Neopterygii</taxon>
        <taxon>Teleostei</taxon>
        <taxon>Neoteleostei</taxon>
        <taxon>Acanthomorphata</taxon>
        <taxon>Ovalentaria</taxon>
        <taxon>Atherinomorphae</taxon>
        <taxon>Cyprinodontiformes</taxon>
        <taxon>Goodeidae</taxon>
        <taxon>Ilyodon</taxon>
    </lineage>
</organism>
<feature type="non-terminal residue" evidence="2">
    <location>
        <position position="1"/>
    </location>
</feature>